<evidence type="ECO:0000313" key="1">
    <source>
        <dbReference type="EMBL" id="KAJ1895981.1"/>
    </source>
</evidence>
<evidence type="ECO:0000313" key="2">
    <source>
        <dbReference type="Proteomes" id="UP001150581"/>
    </source>
</evidence>
<dbReference type="Proteomes" id="UP001150581">
    <property type="component" value="Unassembled WGS sequence"/>
</dbReference>
<reference evidence="1" key="1">
    <citation type="submission" date="2022-07" db="EMBL/GenBank/DDBJ databases">
        <title>Phylogenomic reconstructions and comparative analyses of Kickxellomycotina fungi.</title>
        <authorList>
            <person name="Reynolds N.K."/>
            <person name="Stajich J.E."/>
            <person name="Barry K."/>
            <person name="Grigoriev I.V."/>
            <person name="Crous P."/>
            <person name="Smith M.E."/>
        </authorList>
    </citation>
    <scope>NUCLEOTIDE SEQUENCE</scope>
    <source>
        <strain evidence="1">Benny 63K</strain>
    </source>
</reference>
<comment type="caution">
    <text evidence="1">The sequence shown here is derived from an EMBL/GenBank/DDBJ whole genome shotgun (WGS) entry which is preliminary data.</text>
</comment>
<accession>A0ACC1IIF6</accession>
<name>A0ACC1IIF6_9FUNG</name>
<gene>
    <name evidence="1" type="ORF">LPJ66_004263</name>
</gene>
<protein>
    <submittedName>
        <fullName evidence="1">Uncharacterized protein</fullName>
    </submittedName>
</protein>
<keyword evidence="2" id="KW-1185">Reference proteome</keyword>
<dbReference type="EMBL" id="JANBPG010000501">
    <property type="protein sequence ID" value="KAJ1895981.1"/>
    <property type="molecule type" value="Genomic_DNA"/>
</dbReference>
<proteinExistence type="predicted"/>
<sequence length="324" mass="36942">MAGASKKTSKKSSSSGLAVIGGYKVLPVRFDDDSESATHYIYFKQHTTTKEDILLPSSRTLFLYNLPADTTERDIRRLFHGTARVARVLFHDVVGQDIVRQTAVRAQLTAELAKSMQEEEAKQNKASRQKGASEAADEGVKAVERPLLQRSGGSAHVVLLEDAEMAAVLGMAREVRAWPQRDTTSPLEYRGLSRYLYEYRAERPPTELHQEDVDQYMAKFEAAQYERERMLEQQQNVPDADGFVTVVRRGRNTRNSDGQGAVTAATADEAREAGKKKKEVVFGNMYRFQVRERKKDQLDDLRKKFDEDKEKIARMRQTRQFRPY</sequence>
<organism evidence="1 2">
    <name type="scientific">Kickxella alabastrina</name>
    <dbReference type="NCBI Taxonomy" id="61397"/>
    <lineage>
        <taxon>Eukaryota</taxon>
        <taxon>Fungi</taxon>
        <taxon>Fungi incertae sedis</taxon>
        <taxon>Zoopagomycota</taxon>
        <taxon>Kickxellomycotina</taxon>
        <taxon>Kickxellomycetes</taxon>
        <taxon>Kickxellales</taxon>
        <taxon>Kickxellaceae</taxon>
        <taxon>Kickxella</taxon>
    </lineage>
</organism>